<evidence type="ECO:0000259" key="7">
    <source>
        <dbReference type="PROSITE" id="PS51352"/>
    </source>
</evidence>
<dbReference type="AlphaFoldDB" id="A0A5N6NQZ4"/>
<keyword evidence="3" id="KW-0249">Electron transport</keyword>
<keyword evidence="9" id="KW-1185">Reference proteome</keyword>
<keyword evidence="4" id="KW-1015">Disulfide bond</keyword>
<dbReference type="InterPro" id="IPR036249">
    <property type="entry name" value="Thioredoxin-like_sf"/>
</dbReference>
<evidence type="ECO:0000256" key="5">
    <source>
        <dbReference type="ARBA" id="ARBA00023284"/>
    </source>
</evidence>
<dbReference type="NCBIfam" id="TIGR01068">
    <property type="entry name" value="thioredoxin"/>
    <property type="match status" value="1"/>
</dbReference>
<name>A0A5N6NQZ4_9ASTR</name>
<dbReference type="GO" id="GO:0015035">
    <property type="term" value="F:protein-disulfide reductase activity"/>
    <property type="evidence" value="ECO:0007669"/>
    <property type="project" value="InterPro"/>
</dbReference>
<dbReference type="Gene3D" id="3.40.30.10">
    <property type="entry name" value="Glutaredoxin"/>
    <property type="match status" value="1"/>
</dbReference>
<dbReference type="EMBL" id="SZYD01000010">
    <property type="protein sequence ID" value="KAD4983165.1"/>
    <property type="molecule type" value="Genomic_DNA"/>
</dbReference>
<dbReference type="Proteomes" id="UP000326396">
    <property type="component" value="Linkage Group LG18"/>
</dbReference>
<evidence type="ECO:0000256" key="2">
    <source>
        <dbReference type="ARBA" id="ARBA00022490"/>
    </source>
</evidence>
<feature type="domain" description="Thioredoxin" evidence="7">
    <location>
        <begin position="1"/>
        <end position="122"/>
    </location>
</feature>
<dbReference type="PANTHER" id="PTHR10438:SF409">
    <property type="entry name" value="MONODEHYDROASCORBATE REDUCTASE (NADH)"/>
    <property type="match status" value="1"/>
</dbReference>
<comment type="similarity">
    <text evidence="6">Belongs to the thioredoxin family. Plant H-type subfamily.</text>
</comment>
<dbReference type="InterPro" id="IPR005746">
    <property type="entry name" value="Thioredoxin"/>
</dbReference>
<evidence type="ECO:0000256" key="6">
    <source>
        <dbReference type="ARBA" id="ARBA00038353"/>
    </source>
</evidence>
<keyword evidence="3" id="KW-0813">Transport</keyword>
<dbReference type="PANTHER" id="PTHR10438">
    <property type="entry name" value="THIOREDOXIN"/>
    <property type="match status" value="1"/>
</dbReference>
<comment type="caution">
    <text evidence="8">The sequence shown here is derived from an EMBL/GenBank/DDBJ whole genome shotgun (WGS) entry which is preliminary data.</text>
</comment>
<keyword evidence="5" id="KW-0676">Redox-active center</keyword>
<dbReference type="PRINTS" id="PR00421">
    <property type="entry name" value="THIOREDOXIN"/>
</dbReference>
<dbReference type="GO" id="GO:0005737">
    <property type="term" value="C:cytoplasm"/>
    <property type="evidence" value="ECO:0007669"/>
    <property type="project" value="UniProtKB-SubCell"/>
</dbReference>
<evidence type="ECO:0000313" key="8">
    <source>
        <dbReference type="EMBL" id="KAD4983165.1"/>
    </source>
</evidence>
<dbReference type="InterPro" id="IPR013766">
    <property type="entry name" value="Thioredoxin_domain"/>
</dbReference>
<keyword evidence="2" id="KW-0963">Cytoplasm</keyword>
<dbReference type="OrthoDB" id="10263751at2759"/>
<sequence length="122" mass="13990">MGAQASSQPRSDHGEVISIQSLEDWNTRLQNSKTSNKLMVIDFWAEWCEPCKAIDPTIQELADRFSDVDFIKIDVDKLPNVAKTYEVKAMPTFVLLKKGKERDRIVGVKKDELQRMIEKYGS</sequence>
<dbReference type="SUPFAM" id="SSF52833">
    <property type="entry name" value="Thioredoxin-like"/>
    <property type="match status" value="1"/>
</dbReference>
<evidence type="ECO:0000256" key="4">
    <source>
        <dbReference type="ARBA" id="ARBA00023157"/>
    </source>
</evidence>
<gene>
    <name evidence="8" type="ORF">E3N88_19836</name>
</gene>
<dbReference type="InterPro" id="IPR050620">
    <property type="entry name" value="Thioredoxin_H-type-like"/>
</dbReference>
<accession>A0A5N6NQZ4</accession>
<dbReference type="PROSITE" id="PS51352">
    <property type="entry name" value="THIOREDOXIN_2"/>
    <property type="match status" value="1"/>
</dbReference>
<dbReference type="CDD" id="cd02947">
    <property type="entry name" value="TRX_family"/>
    <property type="match status" value="1"/>
</dbReference>
<dbReference type="Pfam" id="PF00085">
    <property type="entry name" value="Thioredoxin"/>
    <property type="match status" value="1"/>
</dbReference>
<comment type="subcellular location">
    <subcellularLocation>
        <location evidence="1">Cytoplasm</location>
    </subcellularLocation>
</comment>
<organism evidence="8 9">
    <name type="scientific">Mikania micrantha</name>
    <name type="common">bitter vine</name>
    <dbReference type="NCBI Taxonomy" id="192012"/>
    <lineage>
        <taxon>Eukaryota</taxon>
        <taxon>Viridiplantae</taxon>
        <taxon>Streptophyta</taxon>
        <taxon>Embryophyta</taxon>
        <taxon>Tracheophyta</taxon>
        <taxon>Spermatophyta</taxon>
        <taxon>Magnoliopsida</taxon>
        <taxon>eudicotyledons</taxon>
        <taxon>Gunneridae</taxon>
        <taxon>Pentapetalae</taxon>
        <taxon>asterids</taxon>
        <taxon>campanulids</taxon>
        <taxon>Asterales</taxon>
        <taxon>Asteraceae</taxon>
        <taxon>Asteroideae</taxon>
        <taxon>Heliantheae alliance</taxon>
        <taxon>Eupatorieae</taxon>
        <taxon>Mikania</taxon>
    </lineage>
</organism>
<reference evidence="8 9" key="1">
    <citation type="submission" date="2019-05" db="EMBL/GenBank/DDBJ databases">
        <title>Mikania micrantha, genome provides insights into the molecular mechanism of rapid growth.</title>
        <authorList>
            <person name="Liu B."/>
        </authorList>
    </citation>
    <scope>NUCLEOTIDE SEQUENCE [LARGE SCALE GENOMIC DNA]</scope>
    <source>
        <strain evidence="8">NLD-2019</strain>
        <tissue evidence="8">Leaf</tissue>
    </source>
</reference>
<evidence type="ECO:0000256" key="1">
    <source>
        <dbReference type="ARBA" id="ARBA00004496"/>
    </source>
</evidence>
<protein>
    <recommendedName>
        <fullName evidence="7">Thioredoxin domain-containing protein</fullName>
    </recommendedName>
</protein>
<dbReference type="FunFam" id="3.40.30.10:FF:000245">
    <property type="entry name" value="Thioredoxin"/>
    <property type="match status" value="1"/>
</dbReference>
<evidence type="ECO:0000256" key="3">
    <source>
        <dbReference type="ARBA" id="ARBA00022982"/>
    </source>
</evidence>
<dbReference type="InterPro" id="IPR017937">
    <property type="entry name" value="Thioredoxin_CS"/>
</dbReference>
<dbReference type="PROSITE" id="PS00194">
    <property type="entry name" value="THIOREDOXIN_1"/>
    <property type="match status" value="1"/>
</dbReference>
<proteinExistence type="inferred from homology"/>
<evidence type="ECO:0000313" key="9">
    <source>
        <dbReference type="Proteomes" id="UP000326396"/>
    </source>
</evidence>